<protein>
    <recommendedName>
        <fullName evidence="4">Putative glucose-6-phosphate 1-epimerase</fullName>
        <ecNumber evidence="4">5.1.3.15</ecNumber>
    </recommendedName>
</protein>
<dbReference type="Proteomes" id="UP001302257">
    <property type="component" value="Chromosome"/>
</dbReference>
<dbReference type="CDD" id="cd09020">
    <property type="entry name" value="D-hex-6-P-epi_like"/>
    <property type="match status" value="1"/>
</dbReference>
<comment type="catalytic activity">
    <reaction evidence="1">
        <text>alpha-D-glucose 6-phosphate = beta-D-glucose 6-phosphate</text>
        <dbReference type="Rhea" id="RHEA:16249"/>
        <dbReference type="ChEBI" id="CHEBI:58225"/>
        <dbReference type="ChEBI" id="CHEBI:58247"/>
        <dbReference type="EC" id="5.1.3.15"/>
    </reaction>
</comment>
<reference evidence="5 6" key="1">
    <citation type="submission" date="2023-08" db="EMBL/GenBank/DDBJ databases">
        <title>Rhodoferax potami sp. nov. and Rhodoferax mekongensis sp. nov., isolated from the Mekong River in Thailand.</title>
        <authorList>
            <person name="Kitikhun S."/>
            <person name="Charoenyingcharoen P."/>
            <person name="Siriarchawattana P."/>
            <person name="Likhitrattanapisal S."/>
            <person name="Nilsakha T."/>
            <person name="Chanpet A."/>
            <person name="Rattanawaree P."/>
            <person name="Ingsriswang S."/>
        </authorList>
    </citation>
    <scope>NUCLEOTIDE SEQUENCE [LARGE SCALE GENOMIC DNA]</scope>
    <source>
        <strain evidence="5 6">TBRC 17307</strain>
    </source>
</reference>
<gene>
    <name evidence="5" type="ORF">RAN89_03685</name>
</gene>
<evidence type="ECO:0000256" key="3">
    <source>
        <dbReference type="ARBA" id="ARBA00023235"/>
    </source>
</evidence>
<dbReference type="EMBL" id="CP132507">
    <property type="protein sequence ID" value="WNO05547.1"/>
    <property type="molecule type" value="Genomic_DNA"/>
</dbReference>
<dbReference type="InterPro" id="IPR025532">
    <property type="entry name" value="G6P_1-epimerase"/>
</dbReference>
<proteinExistence type="inferred from homology"/>
<evidence type="ECO:0000313" key="6">
    <source>
        <dbReference type="Proteomes" id="UP001302257"/>
    </source>
</evidence>
<dbReference type="PANTHER" id="PTHR11122">
    <property type="entry name" value="APOSPORY-ASSOCIATED PROTEIN C-RELATED"/>
    <property type="match status" value="1"/>
</dbReference>
<dbReference type="InterPro" id="IPR011013">
    <property type="entry name" value="Gal_mutarotase_sf_dom"/>
</dbReference>
<evidence type="ECO:0000256" key="1">
    <source>
        <dbReference type="ARBA" id="ARBA00001096"/>
    </source>
</evidence>
<dbReference type="PANTHER" id="PTHR11122:SF13">
    <property type="entry name" value="GLUCOSE-6-PHOSPHATE 1-EPIMERASE"/>
    <property type="match status" value="1"/>
</dbReference>
<dbReference type="Gene3D" id="2.70.98.10">
    <property type="match status" value="1"/>
</dbReference>
<dbReference type="InterPro" id="IPR014718">
    <property type="entry name" value="GH-type_carb-bd"/>
</dbReference>
<keyword evidence="6" id="KW-1185">Reference proteome</keyword>
<evidence type="ECO:0000256" key="2">
    <source>
        <dbReference type="ARBA" id="ARBA00005866"/>
    </source>
</evidence>
<dbReference type="Pfam" id="PF01263">
    <property type="entry name" value="Aldose_epim"/>
    <property type="match status" value="1"/>
</dbReference>
<keyword evidence="3 4" id="KW-0413">Isomerase</keyword>
<sequence>MHVQTLMMEGAPAVQLQGPTGDTVTVLLRGAQVISWVDATGVERLYRSPLSPLDGPQPVRGGVPVIFPQFSGRGPMVRHGFARTSLWEWLPADAAGAEPQLVFRMQHAAHETPLWPHDCACTLTVALVPAGLRMTLAVHNTGNSPLSFHAALHTYLEVGDVARSTLTGVLPQGEVLSLAEPIDHLFESVPGPFALRSPATALDLVHEGFTDAVVWNPGPQAVIADLPAGGYARFLCVEAASVGVPVQLAPGAHWQGSQCLFIAT</sequence>
<dbReference type="InterPro" id="IPR008183">
    <property type="entry name" value="Aldose_1/G6P_1-epimerase"/>
</dbReference>
<name>A0ABZ0B1A5_9BURK</name>
<evidence type="ECO:0000256" key="4">
    <source>
        <dbReference type="PIRNR" id="PIRNR016020"/>
    </source>
</evidence>
<dbReference type="EC" id="5.1.3.15" evidence="4"/>
<dbReference type="PIRSF" id="PIRSF016020">
    <property type="entry name" value="PHexose_mutarotase"/>
    <property type="match status" value="1"/>
</dbReference>
<comment type="similarity">
    <text evidence="2 4">Belongs to the glucose-6-phosphate 1-epimerase family.</text>
</comment>
<dbReference type="SUPFAM" id="SSF74650">
    <property type="entry name" value="Galactose mutarotase-like"/>
    <property type="match status" value="1"/>
</dbReference>
<evidence type="ECO:0000313" key="5">
    <source>
        <dbReference type="EMBL" id="WNO05547.1"/>
    </source>
</evidence>
<accession>A0ABZ0B1A5</accession>
<dbReference type="RefSeq" id="WP_313868307.1">
    <property type="nucleotide sequence ID" value="NZ_CP132507.1"/>
</dbReference>
<organism evidence="5 6">
    <name type="scientific">Rhodoferax mekongensis</name>
    <dbReference type="NCBI Taxonomy" id="3068341"/>
    <lineage>
        <taxon>Bacteria</taxon>
        <taxon>Pseudomonadati</taxon>
        <taxon>Pseudomonadota</taxon>
        <taxon>Betaproteobacteria</taxon>
        <taxon>Burkholderiales</taxon>
        <taxon>Comamonadaceae</taxon>
        <taxon>Rhodoferax</taxon>
    </lineage>
</organism>